<gene>
    <name evidence="4" type="ORF">CTOB1V02_LOCUS15799</name>
</gene>
<dbReference type="InterPro" id="IPR050565">
    <property type="entry name" value="LYPA1-2/EST-like"/>
</dbReference>
<evidence type="ECO:0000256" key="2">
    <source>
        <dbReference type="ARBA" id="ARBA00012423"/>
    </source>
</evidence>
<dbReference type="Pfam" id="PF02230">
    <property type="entry name" value="Abhydrolase_2"/>
    <property type="match status" value="1"/>
</dbReference>
<evidence type="ECO:0000256" key="3">
    <source>
        <dbReference type="ARBA" id="ARBA00022801"/>
    </source>
</evidence>
<reference evidence="4" key="1">
    <citation type="submission" date="2020-11" db="EMBL/GenBank/DDBJ databases">
        <authorList>
            <person name="Tran Van P."/>
        </authorList>
    </citation>
    <scope>NUCLEOTIDE SEQUENCE</scope>
</reference>
<sequence>MTIQTSKSLLPHLEIETGDDITASVIWLHGLGASGHDFEPLVPELKLPADIGVRFIFPHAPDMPVTINNGYVMPAWYDILDASIDRKVDANQLRASASAVKQLIGREIERGIASDRIVIAGFSQGGAVGYEAALTYDKPLAGLMAMSTYFATVDSIQPSDANKALPIHIYHGSHDPIVPESLGQKAFHSVQKMGHTAEFSRYPMEHTLCWEQVQDIARQLSQWLPSPSSGN</sequence>
<dbReference type="PANTHER" id="PTHR10655">
    <property type="entry name" value="LYSOPHOSPHOLIPASE-RELATED"/>
    <property type="match status" value="1"/>
</dbReference>
<dbReference type="EMBL" id="OB694380">
    <property type="protein sequence ID" value="CAD7237984.1"/>
    <property type="molecule type" value="Genomic_DNA"/>
</dbReference>
<dbReference type="EC" id="3.1.2.22" evidence="2"/>
<dbReference type="SUPFAM" id="SSF53474">
    <property type="entry name" value="alpha/beta-Hydrolases"/>
    <property type="match status" value="1"/>
</dbReference>
<protein>
    <recommendedName>
        <fullName evidence="2">palmitoyl-protein hydrolase</fullName>
        <ecNumber evidence="2">3.1.2.22</ecNumber>
    </recommendedName>
</protein>
<evidence type="ECO:0000313" key="4">
    <source>
        <dbReference type="EMBL" id="CAD7237984.1"/>
    </source>
</evidence>
<proteinExistence type="inferred from homology"/>
<name>A0A7R8ZXE4_9CRUS</name>
<keyword evidence="3" id="KW-0378">Hydrolase</keyword>
<dbReference type="PANTHER" id="PTHR10655:SF17">
    <property type="entry name" value="LYSOPHOSPHOLIPASE-LIKE PROTEIN 1"/>
    <property type="match status" value="1"/>
</dbReference>
<dbReference type="InterPro" id="IPR003140">
    <property type="entry name" value="PLipase/COase/thioEstase"/>
</dbReference>
<comment type="similarity">
    <text evidence="1">Belongs to the AB hydrolase superfamily. AB hydrolase 2 family.</text>
</comment>
<evidence type="ECO:0000256" key="1">
    <source>
        <dbReference type="ARBA" id="ARBA00006499"/>
    </source>
</evidence>
<dbReference type="AlphaFoldDB" id="A0A7R8ZXE4"/>
<accession>A0A7R8ZXE4</accession>
<dbReference type="GO" id="GO:0008474">
    <property type="term" value="F:palmitoyl-(protein) hydrolase activity"/>
    <property type="evidence" value="ECO:0007669"/>
    <property type="project" value="UniProtKB-EC"/>
</dbReference>
<dbReference type="OrthoDB" id="2418081at2759"/>
<organism evidence="4">
    <name type="scientific">Cyprideis torosa</name>
    <dbReference type="NCBI Taxonomy" id="163714"/>
    <lineage>
        <taxon>Eukaryota</taxon>
        <taxon>Metazoa</taxon>
        <taxon>Ecdysozoa</taxon>
        <taxon>Arthropoda</taxon>
        <taxon>Crustacea</taxon>
        <taxon>Oligostraca</taxon>
        <taxon>Ostracoda</taxon>
        <taxon>Podocopa</taxon>
        <taxon>Podocopida</taxon>
        <taxon>Cytherocopina</taxon>
        <taxon>Cytheroidea</taxon>
        <taxon>Cytherideidae</taxon>
        <taxon>Cyprideis</taxon>
    </lineage>
</organism>
<dbReference type="Gene3D" id="3.40.50.1820">
    <property type="entry name" value="alpha/beta hydrolase"/>
    <property type="match status" value="1"/>
</dbReference>
<dbReference type="InterPro" id="IPR029058">
    <property type="entry name" value="AB_hydrolase_fold"/>
</dbReference>